<accession>A0A2K4Y2Y7</accession>
<evidence type="ECO:0000256" key="2">
    <source>
        <dbReference type="ARBA" id="ARBA00022806"/>
    </source>
</evidence>
<reference evidence="7" key="1">
    <citation type="submission" date="2015-06" db="EMBL/GenBank/DDBJ databases">
        <authorList>
            <person name="Radhakrishnan Rajesh"/>
            <person name="Underwood Anthony"/>
            <person name="Al-Shahib Ali"/>
        </authorList>
    </citation>
    <scope>NUCLEOTIDE SEQUENCE [LARGE SCALE GENOMIC DNA]</scope>
    <source>
        <strain evidence="7">P19_London_7_VIM_2_05_10</strain>
    </source>
</reference>
<dbReference type="EMBL" id="CVVU01000234">
    <property type="protein sequence ID" value="CRP65713.1"/>
    <property type="molecule type" value="Genomic_DNA"/>
</dbReference>
<dbReference type="PROSITE" id="PS51194">
    <property type="entry name" value="HELICASE_CTER"/>
    <property type="match status" value="1"/>
</dbReference>
<dbReference type="SMART" id="SM00490">
    <property type="entry name" value="HELICc"/>
    <property type="match status" value="1"/>
</dbReference>
<dbReference type="InterPro" id="IPR000330">
    <property type="entry name" value="SNF2_N"/>
</dbReference>
<dbReference type="GO" id="GO:0031297">
    <property type="term" value="P:replication fork processing"/>
    <property type="evidence" value="ECO:0007669"/>
    <property type="project" value="TreeGrafter"/>
</dbReference>
<dbReference type="InterPro" id="IPR049730">
    <property type="entry name" value="SNF2/RAD54-like_C"/>
</dbReference>
<proteinExistence type="predicted"/>
<dbReference type="PROSITE" id="PS51192">
    <property type="entry name" value="HELICASE_ATP_BIND_1"/>
    <property type="match status" value="1"/>
</dbReference>
<dbReference type="Proteomes" id="UP000045039">
    <property type="component" value="Unassembled WGS sequence"/>
</dbReference>
<dbReference type="SUPFAM" id="SSF52540">
    <property type="entry name" value="P-loop containing nucleoside triphosphate hydrolases"/>
    <property type="match status" value="2"/>
</dbReference>
<dbReference type="Pfam" id="PF00176">
    <property type="entry name" value="SNF2-rel_dom"/>
    <property type="match status" value="1"/>
</dbReference>
<evidence type="ECO:0000259" key="4">
    <source>
        <dbReference type="PROSITE" id="PS51194"/>
    </source>
</evidence>
<dbReference type="InterPro" id="IPR027417">
    <property type="entry name" value="P-loop_NTPase"/>
</dbReference>
<dbReference type="CDD" id="cd17919">
    <property type="entry name" value="DEXHc_Snf"/>
    <property type="match status" value="1"/>
</dbReference>
<reference evidence="5" key="2">
    <citation type="submission" date="2015-06" db="EMBL/GenBank/DDBJ databases">
        <authorList>
            <person name="Radhakrishnan R."/>
            <person name="Underwood A."/>
            <person name="Al-Shahib A."/>
        </authorList>
    </citation>
    <scope>NUCLEOTIDE SEQUENCE</scope>
    <source>
        <strain evidence="5">P19_London_7_VIM_2_05_10</strain>
    </source>
</reference>
<keyword evidence="1" id="KW-0378">Hydrolase</keyword>
<dbReference type="GO" id="GO:0006281">
    <property type="term" value="P:DNA repair"/>
    <property type="evidence" value="ECO:0007669"/>
    <property type="project" value="TreeGrafter"/>
</dbReference>
<name>A0A2K4Y2Y7_PSEAI</name>
<dbReference type="Gene3D" id="3.40.50.300">
    <property type="entry name" value="P-loop containing nucleotide triphosphate hydrolases"/>
    <property type="match status" value="1"/>
</dbReference>
<evidence type="ECO:0000259" key="3">
    <source>
        <dbReference type="PROSITE" id="PS51192"/>
    </source>
</evidence>
<dbReference type="AlphaFoldDB" id="A0A2K4Y2Y7"/>
<dbReference type="SMART" id="SM00487">
    <property type="entry name" value="DEXDc"/>
    <property type="match status" value="1"/>
</dbReference>
<protein>
    <submittedName>
        <fullName evidence="6">DEAD/DEAH box helicase</fullName>
    </submittedName>
    <submittedName>
        <fullName evidence="5">RNA polymerase-associated protein RapA</fullName>
    </submittedName>
</protein>
<keyword evidence="2 6" id="KW-0347">Helicase</keyword>
<dbReference type="GO" id="GO:0016787">
    <property type="term" value="F:hydrolase activity"/>
    <property type="evidence" value="ECO:0007669"/>
    <property type="project" value="UniProtKB-KW"/>
</dbReference>
<dbReference type="PANTHER" id="PTHR45766">
    <property type="entry name" value="DNA ANNEALING HELICASE AND ENDONUCLEASE ZRANB3 FAMILY MEMBER"/>
    <property type="match status" value="1"/>
</dbReference>
<dbReference type="RefSeq" id="WP_023111165.1">
    <property type="nucleotide sequence ID" value="NZ_BSAZ01000023.1"/>
</dbReference>
<feature type="domain" description="Helicase C-terminal" evidence="4">
    <location>
        <begin position="482"/>
        <end position="652"/>
    </location>
</feature>
<evidence type="ECO:0000313" key="6">
    <source>
        <dbReference type="EMBL" id="RCI74910.1"/>
    </source>
</evidence>
<gene>
    <name evidence="5" type="primary">rapA_4</name>
    <name evidence="6" type="ORF">DT376_10445</name>
    <name evidence="5" type="ORF">PAERUG_P19_London_7_VIM_2_05_10_05151</name>
</gene>
<evidence type="ECO:0000313" key="5">
    <source>
        <dbReference type="EMBL" id="CRP65713.1"/>
    </source>
</evidence>
<dbReference type="InterPro" id="IPR038718">
    <property type="entry name" value="SNF2-like_sf"/>
</dbReference>
<sequence length="659" mass="72779">MKLSDYKKSPKEFIQGVRSDGFRVGLSTAFAPWISAFFREKHGGTWFGQGRMWAFDRSKINGAFAASLAENLPSGILYDVGQFAQKLRLALASPDPDLFAPFLDVQIFPVEGGDFVCLSRFDPLLVSTLQGLQGTFLRNRNAWRVKVALPRLLEVLETQAGIRREHIFLSDTEIVLEQHASMGEGDRPGVQVGGMVPERVGAGDAEGENAMLSVIATPMKELWINEADLAKAVQAYGLHGEYAYQEVGVRHLLRYSSCLLADDMGLGKSRQAVVAASLVRGPGAVLVVCPASLRINWEREIHIIQPDAKVVICGDGEAWSQADWLIVNYERLGAVVQAMSDGDVRFRVMLCDEAHYLKEPDSTRTRNAFLLSKHIERRFLLTATPVLNRESELHTLLRLSGHPIGAIPLGDFLSDFAGSPELRKALSERVSEWMLRRRKDVLASLKGKRHEFKYVDLATGERDQYLAAVSDNTQTAIVKIGKIRQLLERLKASWLIDTITSLGDDDKSIIFCEYTESVAYLADEFAKAGIQTVTFTGSNSGTRKQKAIDTFMSDPAVKVFIGTTKAAGVGLNLVAANHVFFASLPWTAAAKRQAEDRAYRNGQKRAVTVLMPVISGTIDEQVVLLLQHKESIEQDLLDDSVQDPGLVEEQMAAKLFNAA</sequence>
<dbReference type="GO" id="GO:0005524">
    <property type="term" value="F:ATP binding"/>
    <property type="evidence" value="ECO:0007669"/>
    <property type="project" value="InterPro"/>
</dbReference>
<dbReference type="CDD" id="cd18793">
    <property type="entry name" value="SF2_C_SNF"/>
    <property type="match status" value="1"/>
</dbReference>
<dbReference type="Proteomes" id="UP000253594">
    <property type="component" value="Unassembled WGS sequence"/>
</dbReference>
<reference evidence="6 8" key="3">
    <citation type="submission" date="2018-07" db="EMBL/GenBank/DDBJ databases">
        <title>Mechanisms of high-level aminoglycoside resistance among Gram-negative pathogens in Brazil.</title>
        <authorList>
            <person name="Ballaben A.S."/>
            <person name="Darini A.L.C."/>
            <person name="Doi Y."/>
        </authorList>
    </citation>
    <scope>NUCLEOTIDE SEQUENCE [LARGE SCALE GENOMIC DNA]</scope>
    <source>
        <strain evidence="6 8">B2-305</strain>
    </source>
</reference>
<evidence type="ECO:0000313" key="7">
    <source>
        <dbReference type="Proteomes" id="UP000045039"/>
    </source>
</evidence>
<dbReference type="EMBL" id="QORE01000269">
    <property type="protein sequence ID" value="RCI74910.1"/>
    <property type="molecule type" value="Genomic_DNA"/>
</dbReference>
<feature type="domain" description="Helicase ATP-binding" evidence="3">
    <location>
        <begin position="249"/>
        <end position="403"/>
    </location>
</feature>
<evidence type="ECO:0000313" key="8">
    <source>
        <dbReference type="Proteomes" id="UP000253594"/>
    </source>
</evidence>
<dbReference type="InterPro" id="IPR014001">
    <property type="entry name" value="Helicase_ATP-bd"/>
</dbReference>
<dbReference type="GO" id="GO:0004386">
    <property type="term" value="F:helicase activity"/>
    <property type="evidence" value="ECO:0007669"/>
    <property type="project" value="UniProtKB-KW"/>
</dbReference>
<dbReference type="Pfam" id="PF00271">
    <property type="entry name" value="Helicase_C"/>
    <property type="match status" value="1"/>
</dbReference>
<organism evidence="6 8">
    <name type="scientific">Pseudomonas aeruginosa</name>
    <dbReference type="NCBI Taxonomy" id="287"/>
    <lineage>
        <taxon>Bacteria</taxon>
        <taxon>Pseudomonadati</taxon>
        <taxon>Pseudomonadota</taxon>
        <taxon>Gammaproteobacteria</taxon>
        <taxon>Pseudomonadales</taxon>
        <taxon>Pseudomonadaceae</taxon>
        <taxon>Pseudomonas</taxon>
    </lineage>
</organism>
<dbReference type="PANTHER" id="PTHR45766:SF6">
    <property type="entry name" value="SWI_SNF-RELATED MATRIX-ASSOCIATED ACTIN-DEPENDENT REGULATOR OF CHROMATIN SUBFAMILY A-LIKE PROTEIN 1"/>
    <property type="match status" value="1"/>
</dbReference>
<evidence type="ECO:0000256" key="1">
    <source>
        <dbReference type="ARBA" id="ARBA00022801"/>
    </source>
</evidence>
<dbReference type="Gene3D" id="3.40.50.10810">
    <property type="entry name" value="Tandem AAA-ATPase domain"/>
    <property type="match status" value="1"/>
</dbReference>
<keyword evidence="2 6" id="KW-0547">Nucleotide-binding</keyword>
<dbReference type="InterPro" id="IPR001650">
    <property type="entry name" value="Helicase_C-like"/>
</dbReference>
<keyword evidence="2 6" id="KW-0067">ATP-binding</keyword>
<comment type="caution">
    <text evidence="6">The sequence shown here is derived from an EMBL/GenBank/DDBJ whole genome shotgun (WGS) entry which is preliminary data.</text>
</comment>